<dbReference type="EMBL" id="FOIM01000007">
    <property type="protein sequence ID" value="SET49970.1"/>
    <property type="molecule type" value="Genomic_DNA"/>
</dbReference>
<keyword evidence="1" id="KW-0812">Transmembrane</keyword>
<evidence type="ECO:0000313" key="2">
    <source>
        <dbReference type="EMBL" id="SET49970.1"/>
    </source>
</evidence>
<organism evidence="2 3">
    <name type="scientific">Enterocloster lavalensis</name>
    <dbReference type="NCBI Taxonomy" id="460384"/>
    <lineage>
        <taxon>Bacteria</taxon>
        <taxon>Bacillati</taxon>
        <taxon>Bacillota</taxon>
        <taxon>Clostridia</taxon>
        <taxon>Lachnospirales</taxon>
        <taxon>Lachnospiraceae</taxon>
        <taxon>Enterocloster</taxon>
    </lineage>
</organism>
<dbReference type="STRING" id="460384.SAMN05216313_10791"/>
<name>A0A1I0EWW9_9FIRM</name>
<dbReference type="NCBIfam" id="TIGR01167">
    <property type="entry name" value="LPXTG_anchor"/>
    <property type="match status" value="1"/>
</dbReference>
<evidence type="ECO:0000256" key="1">
    <source>
        <dbReference type="SAM" id="Phobius"/>
    </source>
</evidence>
<dbReference type="GO" id="GO:0006814">
    <property type="term" value="P:sodium ion transport"/>
    <property type="evidence" value="ECO:0007669"/>
    <property type="project" value="InterPro"/>
</dbReference>
<evidence type="ECO:0000313" key="3">
    <source>
        <dbReference type="Proteomes" id="UP000198508"/>
    </source>
</evidence>
<protein>
    <submittedName>
        <fullName evidence="2">LPXTG-motif cell wall anchor domain-containing protein</fullName>
    </submittedName>
</protein>
<gene>
    <name evidence="2" type="ORF">SAMN05216313_10791</name>
</gene>
<reference evidence="3" key="1">
    <citation type="submission" date="2016-10" db="EMBL/GenBank/DDBJ databases">
        <authorList>
            <person name="Varghese N."/>
            <person name="Submissions S."/>
        </authorList>
    </citation>
    <scope>NUCLEOTIDE SEQUENCE [LARGE SCALE GENOMIC DNA]</scope>
    <source>
        <strain evidence="3">NLAE-zl-G277</strain>
    </source>
</reference>
<dbReference type="Pfam" id="PF03977">
    <property type="entry name" value="OAD_beta"/>
    <property type="match status" value="1"/>
</dbReference>
<keyword evidence="1" id="KW-1133">Transmembrane helix</keyword>
<keyword evidence="3" id="KW-1185">Reference proteome</keyword>
<proteinExistence type="predicted"/>
<dbReference type="AlphaFoldDB" id="A0A1I0EWW9"/>
<dbReference type="GO" id="GO:0016829">
    <property type="term" value="F:lyase activity"/>
    <property type="evidence" value="ECO:0007669"/>
    <property type="project" value="InterPro"/>
</dbReference>
<keyword evidence="1" id="KW-0472">Membrane</keyword>
<feature type="transmembrane region" description="Helical" evidence="1">
    <location>
        <begin position="6"/>
        <end position="25"/>
    </location>
</feature>
<accession>A0A1I0EWW9</accession>
<sequence length="79" mass="8416">MKVKKVLGIIMGILGVVLVIIEILLKMKESMSISVIGGADGPTSIFLAGRIDGNLSILIIVVGVILMVIAGFILFKRKH</sequence>
<feature type="transmembrane region" description="Helical" evidence="1">
    <location>
        <begin position="55"/>
        <end position="75"/>
    </location>
</feature>
<dbReference type="Proteomes" id="UP000198508">
    <property type="component" value="Unassembled WGS sequence"/>
</dbReference>
<dbReference type="InterPro" id="IPR005661">
    <property type="entry name" value="OadB_MmdB"/>
</dbReference>